<evidence type="ECO:0000313" key="3">
    <source>
        <dbReference type="Proteomes" id="UP000593605"/>
    </source>
</evidence>
<dbReference type="EMBL" id="CP063145">
    <property type="protein sequence ID" value="QOR74056.1"/>
    <property type="molecule type" value="Genomic_DNA"/>
</dbReference>
<dbReference type="GO" id="GO:0004016">
    <property type="term" value="F:adenylate cyclase activity"/>
    <property type="evidence" value="ECO:0007669"/>
    <property type="project" value="UniProtKB-ARBA"/>
</dbReference>
<sequence>MPNLLQIKALRDKYDSKSIIRKSDIRLLSENFNRSRTEIKSLFIRNGAEQDLVKYFEDQKSAEVVLLFIDITNFSARCSAYTNEKLSEYLDIYYDTVISTIYHHGGEIEKIIGDGIICVFGEPFLNDNPSTLFQKADACAKDIIIELKESDMEVKIALHHGNVMYYKNKSENYPEYTMIGKPITELFRLESIAENNSINFYNVSPYQNMECSQDGVFKYSRKNIHSYWRKSDSKKVDLKGVEWRFVRNFYCSYKT</sequence>
<dbReference type="Proteomes" id="UP000593605">
    <property type="component" value="Chromosome"/>
</dbReference>
<evidence type="ECO:0000259" key="1">
    <source>
        <dbReference type="PROSITE" id="PS50125"/>
    </source>
</evidence>
<organism evidence="2 3">
    <name type="scientific">Cruoricaptor ignavus</name>
    <dbReference type="NCBI Taxonomy" id="1118202"/>
    <lineage>
        <taxon>Bacteria</taxon>
        <taxon>Pseudomonadati</taxon>
        <taxon>Bacteroidota</taxon>
        <taxon>Flavobacteriia</taxon>
        <taxon>Flavobacteriales</taxon>
        <taxon>Weeksellaceae</taxon>
        <taxon>Cruoricaptor</taxon>
    </lineage>
</organism>
<dbReference type="RefSeq" id="WP_193440127.1">
    <property type="nucleotide sequence ID" value="NZ_CP063145.1"/>
</dbReference>
<dbReference type="InterPro" id="IPR001054">
    <property type="entry name" value="A/G_cyclase"/>
</dbReference>
<dbReference type="PANTHER" id="PTHR43081">
    <property type="entry name" value="ADENYLATE CYCLASE, TERMINAL-DIFFERENTIATION SPECIFIC-RELATED"/>
    <property type="match status" value="1"/>
</dbReference>
<dbReference type="AlphaFoldDB" id="A0A7M1T2H3"/>
<name>A0A7M1T2H3_9FLAO</name>
<dbReference type="Gene3D" id="3.30.70.1230">
    <property type="entry name" value="Nucleotide cyclase"/>
    <property type="match status" value="1"/>
</dbReference>
<dbReference type="InterPro" id="IPR050697">
    <property type="entry name" value="Adenylyl/Guanylyl_Cyclase_3/4"/>
</dbReference>
<dbReference type="KEGG" id="civ:IMZ16_00995"/>
<accession>A0A7M1T2H3</accession>
<evidence type="ECO:0000313" key="2">
    <source>
        <dbReference type="EMBL" id="QOR74056.1"/>
    </source>
</evidence>
<protein>
    <submittedName>
        <fullName evidence="2">Adenylate/guanylate cyclase domain-containing protein</fullName>
    </submittedName>
</protein>
<feature type="domain" description="Guanylate cyclase" evidence="1">
    <location>
        <begin position="65"/>
        <end position="190"/>
    </location>
</feature>
<dbReference type="GO" id="GO:0009190">
    <property type="term" value="P:cyclic nucleotide biosynthetic process"/>
    <property type="evidence" value="ECO:0007669"/>
    <property type="project" value="InterPro"/>
</dbReference>
<dbReference type="PANTHER" id="PTHR43081:SF1">
    <property type="entry name" value="ADENYLATE CYCLASE, TERMINAL-DIFFERENTIATION SPECIFIC"/>
    <property type="match status" value="1"/>
</dbReference>
<dbReference type="GO" id="GO:0035556">
    <property type="term" value="P:intracellular signal transduction"/>
    <property type="evidence" value="ECO:0007669"/>
    <property type="project" value="InterPro"/>
</dbReference>
<dbReference type="CDD" id="cd07302">
    <property type="entry name" value="CHD"/>
    <property type="match status" value="1"/>
</dbReference>
<dbReference type="Pfam" id="PF00211">
    <property type="entry name" value="Guanylate_cyc"/>
    <property type="match status" value="1"/>
</dbReference>
<gene>
    <name evidence="2" type="ORF">IMZ16_00995</name>
</gene>
<reference evidence="2 3" key="1">
    <citation type="submission" date="2020-10" db="EMBL/GenBank/DDBJ databases">
        <title>Complete genome of Cruoricapor ignavus strain M1214 isolated from the blood culture of a febrile patient.</title>
        <authorList>
            <person name="Guglielmino C.J.D."/>
        </authorList>
    </citation>
    <scope>NUCLEOTIDE SEQUENCE [LARGE SCALE GENOMIC DNA]</scope>
    <source>
        <strain evidence="2 3">M1214</strain>
    </source>
</reference>
<dbReference type="PROSITE" id="PS50125">
    <property type="entry name" value="GUANYLATE_CYCLASE_2"/>
    <property type="match status" value="1"/>
</dbReference>
<proteinExistence type="predicted"/>
<dbReference type="InterPro" id="IPR029787">
    <property type="entry name" value="Nucleotide_cyclase"/>
</dbReference>
<dbReference type="SUPFAM" id="SSF55073">
    <property type="entry name" value="Nucleotide cyclase"/>
    <property type="match status" value="1"/>
</dbReference>